<keyword evidence="4" id="KW-1185">Reference proteome</keyword>
<dbReference type="GO" id="GO:0016614">
    <property type="term" value="F:oxidoreductase activity, acting on CH-OH group of donors"/>
    <property type="evidence" value="ECO:0007669"/>
    <property type="project" value="InterPro"/>
</dbReference>
<comment type="similarity">
    <text evidence="1">Belongs to the GMC oxidoreductase family.</text>
</comment>
<gene>
    <name evidence="3" type="ORF">F8M41_002948</name>
</gene>
<dbReference type="PANTHER" id="PTHR11552:SF147">
    <property type="entry name" value="CHOLINE DEHYDROGENASE, MITOCHONDRIAL"/>
    <property type="match status" value="1"/>
</dbReference>
<dbReference type="InterPro" id="IPR012132">
    <property type="entry name" value="GMC_OxRdtase"/>
</dbReference>
<evidence type="ECO:0000313" key="4">
    <source>
        <dbReference type="Proteomes" id="UP000439903"/>
    </source>
</evidence>
<accession>A0A8H3XEJ3</accession>
<dbReference type="OrthoDB" id="269227at2759"/>
<dbReference type="SUPFAM" id="SSF51905">
    <property type="entry name" value="FAD/NAD(P)-binding domain"/>
    <property type="match status" value="1"/>
</dbReference>
<sequence>MISSLKLCREILKQPPLNTIYDVKEIGINDEFGQWCTNGDGMSDEDWERYFVNQPLAFHPCGTVKMAPDEVVNHRFQVYGTKNLRVVDASIFPYIPSGNTNAPTAVVAWRASRLIFEDYMGTR</sequence>
<evidence type="ECO:0000256" key="1">
    <source>
        <dbReference type="ARBA" id="ARBA00010790"/>
    </source>
</evidence>
<proteinExistence type="inferred from homology"/>
<dbReference type="Proteomes" id="UP000439903">
    <property type="component" value="Unassembled WGS sequence"/>
</dbReference>
<dbReference type="AlphaFoldDB" id="A0A8H3XEJ3"/>
<dbReference type="Gene3D" id="3.30.560.10">
    <property type="entry name" value="Glucose Oxidase, domain 3"/>
    <property type="match status" value="1"/>
</dbReference>
<protein>
    <submittedName>
        <fullName evidence="3">Alcohol oxidase</fullName>
    </submittedName>
</protein>
<reference evidence="3 4" key="1">
    <citation type="journal article" date="2019" name="Environ. Microbiol.">
        <title>At the nexus of three kingdoms: the genome of the mycorrhizal fungus Gigaspora margarita provides insights into plant, endobacterial and fungal interactions.</title>
        <authorList>
            <person name="Venice F."/>
            <person name="Ghignone S."/>
            <person name="Salvioli di Fossalunga A."/>
            <person name="Amselem J."/>
            <person name="Novero M."/>
            <person name="Xianan X."/>
            <person name="Sedzielewska Toro K."/>
            <person name="Morin E."/>
            <person name="Lipzen A."/>
            <person name="Grigoriev I.V."/>
            <person name="Henrissat B."/>
            <person name="Martin F.M."/>
            <person name="Bonfante P."/>
        </authorList>
    </citation>
    <scope>NUCLEOTIDE SEQUENCE [LARGE SCALE GENOMIC DNA]</scope>
    <source>
        <strain evidence="3 4">BEG34</strain>
    </source>
</reference>
<feature type="domain" description="Glucose-methanol-choline oxidoreductase C-terminal" evidence="2">
    <location>
        <begin position="2"/>
        <end position="108"/>
    </location>
</feature>
<comment type="caution">
    <text evidence="3">The sequence shown here is derived from an EMBL/GenBank/DDBJ whole genome shotgun (WGS) entry which is preliminary data.</text>
</comment>
<dbReference type="Gene3D" id="3.50.50.60">
    <property type="entry name" value="FAD/NAD(P)-binding domain"/>
    <property type="match status" value="1"/>
</dbReference>
<name>A0A8H3XEJ3_GIGMA</name>
<organism evidence="3 4">
    <name type="scientific">Gigaspora margarita</name>
    <dbReference type="NCBI Taxonomy" id="4874"/>
    <lineage>
        <taxon>Eukaryota</taxon>
        <taxon>Fungi</taxon>
        <taxon>Fungi incertae sedis</taxon>
        <taxon>Mucoromycota</taxon>
        <taxon>Glomeromycotina</taxon>
        <taxon>Glomeromycetes</taxon>
        <taxon>Diversisporales</taxon>
        <taxon>Gigasporaceae</taxon>
        <taxon>Gigaspora</taxon>
    </lineage>
</organism>
<dbReference type="InterPro" id="IPR036188">
    <property type="entry name" value="FAD/NAD-bd_sf"/>
</dbReference>
<dbReference type="InterPro" id="IPR007867">
    <property type="entry name" value="GMC_OxRtase_C"/>
</dbReference>
<evidence type="ECO:0000313" key="3">
    <source>
        <dbReference type="EMBL" id="KAF0446324.1"/>
    </source>
</evidence>
<dbReference type="PANTHER" id="PTHR11552">
    <property type="entry name" value="GLUCOSE-METHANOL-CHOLINE GMC OXIDOREDUCTASE"/>
    <property type="match status" value="1"/>
</dbReference>
<dbReference type="EMBL" id="WTPW01001252">
    <property type="protein sequence ID" value="KAF0446324.1"/>
    <property type="molecule type" value="Genomic_DNA"/>
</dbReference>
<dbReference type="Pfam" id="PF05199">
    <property type="entry name" value="GMC_oxred_C"/>
    <property type="match status" value="1"/>
</dbReference>
<dbReference type="GO" id="GO:0050660">
    <property type="term" value="F:flavin adenine dinucleotide binding"/>
    <property type="evidence" value="ECO:0007669"/>
    <property type="project" value="InterPro"/>
</dbReference>
<evidence type="ECO:0000259" key="2">
    <source>
        <dbReference type="Pfam" id="PF05199"/>
    </source>
</evidence>